<proteinExistence type="predicted"/>
<name>A0A9D2JSU5_9FIRM</name>
<reference evidence="1" key="1">
    <citation type="journal article" date="2021" name="PeerJ">
        <title>Extensive microbial diversity within the chicken gut microbiome revealed by metagenomics and culture.</title>
        <authorList>
            <person name="Gilroy R."/>
            <person name="Ravi A."/>
            <person name="Getino M."/>
            <person name="Pursley I."/>
            <person name="Horton D.L."/>
            <person name="Alikhan N.F."/>
            <person name="Baker D."/>
            <person name="Gharbi K."/>
            <person name="Hall N."/>
            <person name="Watson M."/>
            <person name="Adriaenssens E.M."/>
            <person name="Foster-Nyarko E."/>
            <person name="Jarju S."/>
            <person name="Secka A."/>
            <person name="Antonio M."/>
            <person name="Oren A."/>
            <person name="Chaudhuri R.R."/>
            <person name="La Ragione R."/>
            <person name="Hildebrand F."/>
            <person name="Pallen M.J."/>
        </authorList>
    </citation>
    <scope>NUCLEOTIDE SEQUENCE</scope>
    <source>
        <strain evidence="1">1068</strain>
    </source>
</reference>
<reference evidence="1" key="2">
    <citation type="submission" date="2021-04" db="EMBL/GenBank/DDBJ databases">
        <authorList>
            <person name="Gilroy R."/>
        </authorList>
    </citation>
    <scope>NUCLEOTIDE SEQUENCE</scope>
    <source>
        <strain evidence="1">1068</strain>
    </source>
</reference>
<dbReference type="Proteomes" id="UP000824056">
    <property type="component" value="Unassembled WGS sequence"/>
</dbReference>
<organism evidence="1 2">
    <name type="scientific">Candidatus Blautia pullicola</name>
    <dbReference type="NCBI Taxonomy" id="2838498"/>
    <lineage>
        <taxon>Bacteria</taxon>
        <taxon>Bacillati</taxon>
        <taxon>Bacillota</taxon>
        <taxon>Clostridia</taxon>
        <taxon>Lachnospirales</taxon>
        <taxon>Lachnospiraceae</taxon>
        <taxon>Blautia</taxon>
    </lineage>
</organism>
<dbReference type="AlphaFoldDB" id="A0A9D2JSU5"/>
<evidence type="ECO:0000313" key="2">
    <source>
        <dbReference type="Proteomes" id="UP000824056"/>
    </source>
</evidence>
<gene>
    <name evidence="1" type="ORF">H9809_06005</name>
</gene>
<protein>
    <submittedName>
        <fullName evidence="1">Uncharacterized protein</fullName>
    </submittedName>
</protein>
<accession>A0A9D2JSU5</accession>
<comment type="caution">
    <text evidence="1">The sequence shown here is derived from an EMBL/GenBank/DDBJ whole genome shotgun (WGS) entry which is preliminary data.</text>
</comment>
<sequence>MEKLTAIIEILNEAAPDWYQLVSSKENFDSCNDETVKEHIVGLLEELKILLKKETNVQQLETELKKLITQEDIVKTLIGRVRETLQIFFLLQPLRDIEKKERDLVSLYLEQLFRCCLVRQDLSFWDKYALFGFSSEEEMVNVSSGIEVLVDYYMVSRLASENIYLDFQDETELTGKNCRYFTQLLEENYHALTLNYILEHLSVLA</sequence>
<evidence type="ECO:0000313" key="1">
    <source>
        <dbReference type="EMBL" id="HIZ65438.1"/>
    </source>
</evidence>
<dbReference type="EMBL" id="DXBG01000144">
    <property type="protein sequence ID" value="HIZ65438.1"/>
    <property type="molecule type" value="Genomic_DNA"/>
</dbReference>